<comment type="function">
    <text evidence="2">Stimulates transcription elongation.</text>
</comment>
<sequence length="63" mass="6905">MTDKACRECRIISYVSTSICPNCNASNLSDDFSGIVVIIDPEGSAIARAMKVKEKGHYALRVR</sequence>
<dbReference type="GO" id="GO:0008270">
    <property type="term" value="F:zinc ion binding"/>
    <property type="evidence" value="ECO:0007669"/>
    <property type="project" value="UniProtKB-UniRule"/>
</dbReference>
<organism evidence="4 5">
    <name type="scientific">miscellaneous Crenarchaeota group-1 archaeon SG8-32-1</name>
    <dbReference type="NCBI Taxonomy" id="1685124"/>
    <lineage>
        <taxon>Archaea</taxon>
        <taxon>Candidatus Bathyarchaeota</taxon>
        <taxon>MCG-1</taxon>
    </lineage>
</organism>
<comment type="caution">
    <text evidence="4">The sequence shown here is derived from an EMBL/GenBank/DDBJ whole genome shotgun (WGS) entry which is preliminary data.</text>
</comment>
<dbReference type="SMART" id="SM01389">
    <property type="entry name" value="Spt4"/>
    <property type="match status" value="1"/>
</dbReference>
<gene>
    <name evidence="2" type="primary">spt4</name>
    <name evidence="4" type="ORF">AC477_00305</name>
</gene>
<dbReference type="Pfam" id="PF06093">
    <property type="entry name" value="Spt4"/>
    <property type="match status" value="1"/>
</dbReference>
<evidence type="ECO:0000313" key="4">
    <source>
        <dbReference type="EMBL" id="KON34577.1"/>
    </source>
</evidence>
<dbReference type="InterPro" id="IPR029040">
    <property type="entry name" value="RPABC4/Spt4"/>
</dbReference>
<evidence type="ECO:0000256" key="2">
    <source>
        <dbReference type="HAMAP-Rule" id="MF_00949"/>
    </source>
</evidence>
<dbReference type="InterPro" id="IPR007178">
    <property type="entry name" value="Spt4_arch"/>
</dbReference>
<reference evidence="4 5" key="1">
    <citation type="submission" date="2015-06" db="EMBL/GenBank/DDBJ databases">
        <title>New insights into the roles of widespread benthic archaea in carbon and nitrogen cycling.</title>
        <authorList>
            <person name="Lazar C.S."/>
            <person name="Baker B.J."/>
            <person name="Seitz K.W."/>
            <person name="Hyde A.S."/>
            <person name="Dick G.J."/>
            <person name="Hinrichs K.-U."/>
            <person name="Teske A.P."/>
        </authorList>
    </citation>
    <scope>NUCLEOTIDE SEQUENCE [LARGE SCALE GENOMIC DNA]</scope>
    <source>
        <strain evidence="4">SG8-32-1</strain>
    </source>
</reference>
<feature type="binding site" evidence="2">
    <location>
        <position position="20"/>
    </location>
    <ligand>
        <name>Zn(2+)</name>
        <dbReference type="ChEBI" id="CHEBI:29105"/>
    </ligand>
</feature>
<dbReference type="SUPFAM" id="SSF63393">
    <property type="entry name" value="RNA polymerase subunits"/>
    <property type="match status" value="1"/>
</dbReference>
<dbReference type="InterPro" id="IPR038589">
    <property type="entry name" value="Spt4_dom_sf"/>
</dbReference>
<dbReference type="AlphaFoldDB" id="A0A0M0C183"/>
<dbReference type="GO" id="GO:0006355">
    <property type="term" value="P:regulation of DNA-templated transcription"/>
    <property type="evidence" value="ECO:0007669"/>
    <property type="project" value="UniProtKB-UniRule"/>
</dbReference>
<comment type="subunit">
    <text evidence="2">Heterodimer composed of Spt4 and Spt5.</text>
</comment>
<dbReference type="NCBIfam" id="NF041664">
    <property type="entry name" value="RNAP_arch_Epp"/>
    <property type="match status" value="1"/>
</dbReference>
<evidence type="ECO:0000259" key="3">
    <source>
        <dbReference type="SMART" id="SM01389"/>
    </source>
</evidence>
<dbReference type="InterPro" id="IPR022800">
    <property type="entry name" value="Spt4/RpoE2_Znf"/>
</dbReference>
<feature type="binding site" evidence="2">
    <location>
        <position position="9"/>
    </location>
    <ligand>
        <name>Zn(2+)</name>
        <dbReference type="ChEBI" id="CHEBI:29105"/>
    </ligand>
</feature>
<proteinExistence type="inferred from homology"/>
<dbReference type="HAMAP" id="MF_00949">
    <property type="entry name" value="Spt4_arch"/>
    <property type="match status" value="1"/>
</dbReference>
<name>A0A0M0C183_9ARCH</name>
<evidence type="ECO:0000256" key="1">
    <source>
        <dbReference type="ARBA" id="ARBA00023163"/>
    </source>
</evidence>
<feature type="binding site" evidence="2">
    <location>
        <position position="6"/>
    </location>
    <ligand>
        <name>Zn(2+)</name>
        <dbReference type="ChEBI" id="CHEBI:29105"/>
    </ligand>
</feature>
<keyword evidence="2" id="KW-0862">Zinc</keyword>
<dbReference type="PANTHER" id="PTHR40704:SF1">
    <property type="entry name" value="TRANSCRIPTION ELONGATION FACTOR SPT4"/>
    <property type="match status" value="1"/>
</dbReference>
<keyword evidence="1 2" id="KW-0804">Transcription</keyword>
<dbReference type="PANTHER" id="PTHR40704">
    <property type="entry name" value="TRANSCRIPTION ELONGATION FACTOR SPT4"/>
    <property type="match status" value="1"/>
</dbReference>
<accession>A0A0M0C183</accession>
<feature type="binding site" evidence="2">
    <location>
        <position position="23"/>
    </location>
    <ligand>
        <name>Zn(2+)</name>
        <dbReference type="ChEBI" id="CHEBI:29105"/>
    </ligand>
</feature>
<dbReference type="EMBL" id="LFWU01000005">
    <property type="protein sequence ID" value="KON34577.1"/>
    <property type="molecule type" value="Genomic_DNA"/>
</dbReference>
<dbReference type="Proteomes" id="UP000037237">
    <property type="component" value="Unassembled WGS sequence"/>
</dbReference>
<protein>
    <recommendedName>
        <fullName evidence="2">Transcription elongation factor Spt4</fullName>
    </recommendedName>
</protein>
<comment type="similarity">
    <text evidence="2">Belongs to the archaeal Spt4 family.</text>
</comment>
<keyword evidence="2" id="KW-0805">Transcription regulation</keyword>
<keyword evidence="2" id="KW-0479">Metal-binding</keyword>
<feature type="domain" description="Spt4/RpoE2 zinc finger" evidence="3">
    <location>
        <begin position="3"/>
        <end position="63"/>
    </location>
</feature>
<evidence type="ECO:0000313" key="5">
    <source>
        <dbReference type="Proteomes" id="UP000037237"/>
    </source>
</evidence>
<dbReference type="Gene3D" id="2.20.28.90">
    <property type="match status" value="1"/>
</dbReference>